<dbReference type="EMBL" id="CP110226">
    <property type="protein sequence ID" value="UZD22646.1"/>
    <property type="molecule type" value="Genomic_DNA"/>
</dbReference>
<gene>
    <name evidence="1" type="ORF">OM944_18595</name>
</gene>
<accession>A0ABY6MK43</accession>
<reference evidence="1" key="1">
    <citation type="submission" date="2022-10" db="EMBL/GenBank/DDBJ databases">
        <title>Algoriphagus sp. a novel bacteria isolate from halophytes salicornia europaea.</title>
        <authorList>
            <person name="Peng Y."/>
            <person name="Jiang L."/>
            <person name="Lee J."/>
        </authorList>
    </citation>
    <scope>NUCLEOTIDE SEQUENCE</scope>
    <source>
        <strain evidence="1">TR-M5</strain>
    </source>
</reference>
<dbReference type="RefSeq" id="WP_264809167.1">
    <property type="nucleotide sequence ID" value="NZ_CP110226.1"/>
</dbReference>
<dbReference type="InterPro" id="IPR022272">
    <property type="entry name" value="Lipocalin_CS"/>
</dbReference>
<organism evidence="1 2">
    <name type="scientific">Algoriphagus halophytocola</name>
    <dbReference type="NCBI Taxonomy" id="2991499"/>
    <lineage>
        <taxon>Bacteria</taxon>
        <taxon>Pseudomonadati</taxon>
        <taxon>Bacteroidota</taxon>
        <taxon>Cytophagia</taxon>
        <taxon>Cytophagales</taxon>
        <taxon>Cyclobacteriaceae</taxon>
        <taxon>Algoriphagus</taxon>
    </lineage>
</organism>
<dbReference type="Pfam" id="PF13376">
    <property type="entry name" value="OmdA"/>
    <property type="match status" value="1"/>
</dbReference>
<name>A0ABY6MK43_9BACT</name>
<dbReference type="PROSITE" id="PS00213">
    <property type="entry name" value="LIPOCALIN"/>
    <property type="match status" value="1"/>
</dbReference>
<proteinExistence type="predicted"/>
<keyword evidence="2" id="KW-1185">Reference proteome</keyword>
<evidence type="ECO:0000313" key="2">
    <source>
        <dbReference type="Proteomes" id="UP001163156"/>
    </source>
</evidence>
<dbReference type="Proteomes" id="UP001163156">
    <property type="component" value="Chromosome"/>
</dbReference>
<protein>
    <submittedName>
        <fullName evidence="1">YdeI/OmpD-associated family protein</fullName>
    </submittedName>
</protein>
<evidence type="ECO:0000313" key="1">
    <source>
        <dbReference type="EMBL" id="UZD22646.1"/>
    </source>
</evidence>
<sequence length="203" mass="23972">MERDFMTGKNPKTEQTPEFCPADREDWRKWLERNYQKVNGIWLIIYKKSSSQPNLTWSQAVDEALCFGWIDSTKRPIDDVKYKQYFGKRKVKSNWSKINKEKIAKLLEAGKMRPAGLQSVQLAKENGSWDYLDAIESLQIPTDLEHSLNKNPESQEYFTNMSKSKKKQILYWVHSAKRIETRKKRIEEVLKATSQKKLPKQIQ</sequence>